<accession>A0AA39UAW4</accession>
<evidence type="ECO:0000313" key="2">
    <source>
        <dbReference type="Proteomes" id="UP001175227"/>
    </source>
</evidence>
<organism evidence="1 2">
    <name type="scientific">Armillaria novae-zelandiae</name>
    <dbReference type="NCBI Taxonomy" id="153914"/>
    <lineage>
        <taxon>Eukaryota</taxon>
        <taxon>Fungi</taxon>
        <taxon>Dikarya</taxon>
        <taxon>Basidiomycota</taxon>
        <taxon>Agaricomycotina</taxon>
        <taxon>Agaricomycetes</taxon>
        <taxon>Agaricomycetidae</taxon>
        <taxon>Agaricales</taxon>
        <taxon>Marasmiineae</taxon>
        <taxon>Physalacriaceae</taxon>
        <taxon>Armillaria</taxon>
    </lineage>
</organism>
<dbReference type="EMBL" id="JAUEPR010000044">
    <property type="protein sequence ID" value="KAK0471990.1"/>
    <property type="molecule type" value="Genomic_DNA"/>
</dbReference>
<keyword evidence="2" id="KW-1185">Reference proteome</keyword>
<gene>
    <name evidence="1" type="ORF">IW261DRAFT_1571237</name>
</gene>
<name>A0AA39UAW4_9AGAR</name>
<reference evidence="1" key="1">
    <citation type="submission" date="2023-06" db="EMBL/GenBank/DDBJ databases">
        <authorList>
            <consortium name="Lawrence Berkeley National Laboratory"/>
            <person name="Ahrendt S."/>
            <person name="Sahu N."/>
            <person name="Indic B."/>
            <person name="Wong-Bajracharya J."/>
            <person name="Merenyi Z."/>
            <person name="Ke H.-M."/>
            <person name="Monk M."/>
            <person name="Kocsube S."/>
            <person name="Drula E."/>
            <person name="Lipzen A."/>
            <person name="Balint B."/>
            <person name="Henrissat B."/>
            <person name="Andreopoulos B."/>
            <person name="Martin F.M."/>
            <person name="Harder C.B."/>
            <person name="Rigling D."/>
            <person name="Ford K.L."/>
            <person name="Foster G.D."/>
            <person name="Pangilinan J."/>
            <person name="Papanicolaou A."/>
            <person name="Barry K."/>
            <person name="LaButti K."/>
            <person name="Viragh M."/>
            <person name="Koriabine M."/>
            <person name="Yan M."/>
            <person name="Riley R."/>
            <person name="Champramary S."/>
            <person name="Plett K.L."/>
            <person name="Tsai I.J."/>
            <person name="Slot J."/>
            <person name="Sipos G."/>
            <person name="Plett J."/>
            <person name="Nagy L.G."/>
            <person name="Grigoriev I.V."/>
        </authorList>
    </citation>
    <scope>NUCLEOTIDE SEQUENCE</scope>
    <source>
        <strain evidence="1">ICMP 16352</strain>
    </source>
</reference>
<protein>
    <submittedName>
        <fullName evidence="1">Uncharacterized protein</fullName>
    </submittedName>
</protein>
<evidence type="ECO:0000313" key="1">
    <source>
        <dbReference type="EMBL" id="KAK0471990.1"/>
    </source>
</evidence>
<proteinExistence type="predicted"/>
<sequence>MDGFYRGQFTVDDNVLGVIYATLDKNELKQISLVDKWLRGISLPLLLQRACNQFVYKENAWRLAADAIHSMLLSAVLDVISRETR</sequence>
<dbReference type="AlphaFoldDB" id="A0AA39UAW4"/>
<dbReference type="Proteomes" id="UP001175227">
    <property type="component" value="Unassembled WGS sequence"/>
</dbReference>
<comment type="caution">
    <text evidence="1">The sequence shown here is derived from an EMBL/GenBank/DDBJ whole genome shotgun (WGS) entry which is preliminary data.</text>
</comment>